<sequence length="170" mass="18425">MGGCVAIYDLNVRLLEEAPARPPSLRLTIQCIRQPDRDNNRSWTQEGEGEDKLNESLEPKDTRLLAASLVSFICLHLNLLTTSNSSTQPSIADLLHLYQETLMVRRSKMEAVPVEERSGKIFGTSGIQGGGWGAGERYTCTAGEAFGEASDCRLGDDGHGTRRGGEGSGE</sequence>
<evidence type="ECO:0000313" key="5">
    <source>
        <dbReference type="Proteomes" id="UP000639772"/>
    </source>
</evidence>
<dbReference type="EMBL" id="JADCNL010000569">
    <property type="protein sequence ID" value="KAG0446527.1"/>
    <property type="molecule type" value="Genomic_DNA"/>
</dbReference>
<accession>A0A835P6Q1</accession>
<dbReference type="AlphaFoldDB" id="A0A835P6Q1"/>
<feature type="region of interest" description="Disordered" evidence="1">
    <location>
        <begin position="149"/>
        <end position="170"/>
    </location>
</feature>
<dbReference type="Proteomes" id="UP000636800">
    <property type="component" value="Unassembled WGS sequence"/>
</dbReference>
<proteinExistence type="predicted"/>
<dbReference type="Proteomes" id="UP000639772">
    <property type="component" value="Unassembled WGS sequence"/>
</dbReference>
<feature type="compositionally biased region" description="Basic and acidic residues" evidence="1">
    <location>
        <begin position="150"/>
        <end position="170"/>
    </location>
</feature>
<evidence type="ECO:0000313" key="3">
    <source>
        <dbReference type="EMBL" id="KAG0446527.1"/>
    </source>
</evidence>
<name>A0A835P6Q1_VANPL</name>
<evidence type="ECO:0000313" key="2">
    <source>
        <dbReference type="EMBL" id="KAG0446521.1"/>
    </source>
</evidence>
<organism evidence="2 5">
    <name type="scientific">Vanilla planifolia</name>
    <name type="common">Vanilla</name>
    <dbReference type="NCBI Taxonomy" id="51239"/>
    <lineage>
        <taxon>Eukaryota</taxon>
        <taxon>Viridiplantae</taxon>
        <taxon>Streptophyta</taxon>
        <taxon>Embryophyta</taxon>
        <taxon>Tracheophyta</taxon>
        <taxon>Spermatophyta</taxon>
        <taxon>Magnoliopsida</taxon>
        <taxon>Liliopsida</taxon>
        <taxon>Asparagales</taxon>
        <taxon>Orchidaceae</taxon>
        <taxon>Vanilloideae</taxon>
        <taxon>Vanilleae</taxon>
        <taxon>Vanilla</taxon>
    </lineage>
</organism>
<gene>
    <name evidence="3" type="ORF">HPP92_028785</name>
    <name evidence="2" type="ORF">HPP92_028796</name>
</gene>
<keyword evidence="4" id="KW-1185">Reference proteome</keyword>
<evidence type="ECO:0000313" key="4">
    <source>
        <dbReference type="Proteomes" id="UP000636800"/>
    </source>
</evidence>
<protein>
    <submittedName>
        <fullName evidence="2">Uncharacterized protein</fullName>
    </submittedName>
</protein>
<reference evidence="4 5" key="1">
    <citation type="journal article" date="2020" name="Nat. Food">
        <title>A phased Vanilla planifolia genome enables genetic improvement of flavour and production.</title>
        <authorList>
            <person name="Hasing T."/>
            <person name="Tang H."/>
            <person name="Brym M."/>
            <person name="Khazi F."/>
            <person name="Huang T."/>
            <person name="Chambers A.H."/>
        </authorList>
    </citation>
    <scope>NUCLEOTIDE SEQUENCE [LARGE SCALE GENOMIC DNA]</scope>
    <source>
        <tissue evidence="2">Leaf</tissue>
    </source>
</reference>
<feature type="region of interest" description="Disordered" evidence="1">
    <location>
        <begin position="37"/>
        <end position="56"/>
    </location>
</feature>
<dbReference type="EMBL" id="JADCNM010000570">
    <property type="protein sequence ID" value="KAG0446521.1"/>
    <property type="molecule type" value="Genomic_DNA"/>
</dbReference>
<evidence type="ECO:0000256" key="1">
    <source>
        <dbReference type="SAM" id="MobiDB-lite"/>
    </source>
</evidence>
<comment type="caution">
    <text evidence="2">The sequence shown here is derived from an EMBL/GenBank/DDBJ whole genome shotgun (WGS) entry which is preliminary data.</text>
</comment>